<evidence type="ECO:0000313" key="2">
    <source>
        <dbReference type="EMBL" id="KEI66201.1"/>
    </source>
</evidence>
<organism evidence="2 3">
    <name type="scientific">Planktothrix agardhii (strain NIVA-CYA 126/8)</name>
    <dbReference type="NCBI Taxonomy" id="388467"/>
    <lineage>
        <taxon>Bacteria</taxon>
        <taxon>Bacillati</taxon>
        <taxon>Cyanobacteriota</taxon>
        <taxon>Cyanophyceae</taxon>
        <taxon>Oscillatoriophycideae</taxon>
        <taxon>Oscillatoriales</taxon>
        <taxon>Microcoleaceae</taxon>
        <taxon>Planktothrix</taxon>
    </lineage>
</organism>
<dbReference type="eggNOG" id="COG2402">
    <property type="taxonomic scope" value="Bacteria"/>
</dbReference>
<dbReference type="STRING" id="388467.A19Y_1096"/>
<dbReference type="Gene3D" id="3.40.50.1010">
    <property type="entry name" value="5'-nuclease"/>
    <property type="match status" value="1"/>
</dbReference>
<reference evidence="2 3" key="1">
    <citation type="journal article" date="2014" name="Appl. Environ. Microbiol.">
        <title>Elucidation of insertion elements encoded on plasmids and in vitro construction of shuttle vectors from the toxic cyanobacterium Planktothrix.</title>
        <authorList>
            <person name="Christiansen G."/>
            <person name="Goesmann A."/>
            <person name="Kurmayer R."/>
        </authorList>
    </citation>
    <scope>NUCLEOTIDE SEQUENCE [LARGE SCALE GENOMIC DNA]</scope>
    <source>
        <strain evidence="2 3">NIVA-CYA 126/8</strain>
    </source>
</reference>
<dbReference type="RefSeq" id="WP_042152642.1">
    <property type="nucleotide sequence ID" value="NZ_CM002803.1"/>
</dbReference>
<dbReference type="GO" id="GO:0004521">
    <property type="term" value="F:RNA endonuclease activity"/>
    <property type="evidence" value="ECO:0007669"/>
    <property type="project" value="InterPro"/>
</dbReference>
<feature type="domain" description="PIN" evidence="1">
    <location>
        <begin position="5"/>
        <end position="131"/>
    </location>
</feature>
<keyword evidence="3" id="KW-1185">Reference proteome</keyword>
<evidence type="ECO:0000259" key="1">
    <source>
        <dbReference type="Pfam" id="PF01850"/>
    </source>
</evidence>
<dbReference type="HOGENOM" id="CLU_136715_1_1_3"/>
<dbReference type="InterPro" id="IPR039018">
    <property type="entry name" value="VapC20-like"/>
</dbReference>
<gene>
    <name evidence="2" type="ORF">A19Y_1096</name>
</gene>
<dbReference type="PANTHER" id="PTHR42188">
    <property type="entry name" value="23S RRNA-SPECIFIC ENDONUCLEASE VAPC20"/>
    <property type="match status" value="1"/>
</dbReference>
<dbReference type="PATRIC" id="fig|388467.6.peg.1041"/>
<evidence type="ECO:0000313" key="3">
    <source>
        <dbReference type="Proteomes" id="UP000027395"/>
    </source>
</evidence>
<dbReference type="GO" id="GO:0016075">
    <property type="term" value="P:rRNA catabolic process"/>
    <property type="evidence" value="ECO:0007669"/>
    <property type="project" value="TreeGrafter"/>
</dbReference>
<dbReference type="InterPro" id="IPR002716">
    <property type="entry name" value="PIN_dom"/>
</dbReference>
<proteinExistence type="predicted"/>
<dbReference type="AlphaFoldDB" id="A0A073CDJ0"/>
<accession>A0A073CDJ0</accession>
<dbReference type="PANTHER" id="PTHR42188:SF1">
    <property type="entry name" value="23S RRNA-SPECIFIC ENDONUCLEASE VAPC20"/>
    <property type="match status" value="1"/>
</dbReference>
<protein>
    <recommendedName>
        <fullName evidence="1">PIN domain-containing protein</fullName>
    </recommendedName>
</protein>
<dbReference type="Pfam" id="PF01850">
    <property type="entry name" value="PIN"/>
    <property type="match status" value="1"/>
</dbReference>
<sequence length="137" mass="16144">MKNIYFLDTSYILALEIRNEDAHKKVLQNWAALASSKPFLVTTTYVFDEVVTFFNSRNFHYKAVEVGNRLWESPDIELIEIDRTLFNQGWQYFQKHKDKSYSLTDCLSFIVMEEREIVTALTLDHHFIQAGFQILPS</sequence>
<dbReference type="Proteomes" id="UP000027395">
    <property type="component" value="Chromosome"/>
</dbReference>
<dbReference type="EMBL" id="CM002803">
    <property type="protein sequence ID" value="KEI66201.1"/>
    <property type="molecule type" value="Genomic_DNA"/>
</dbReference>
<name>A0A073CDJ0_PLAA1</name>
<dbReference type="SUPFAM" id="SSF88723">
    <property type="entry name" value="PIN domain-like"/>
    <property type="match status" value="1"/>
</dbReference>
<dbReference type="InterPro" id="IPR029060">
    <property type="entry name" value="PIN-like_dom_sf"/>
</dbReference>